<dbReference type="AlphaFoldDB" id="A0A1L7ADF1"/>
<keyword evidence="3" id="KW-1133">Transmembrane helix</keyword>
<dbReference type="KEGG" id="rgi:RGI145_05650"/>
<dbReference type="EMBL" id="JAVVDO010000001">
    <property type="protein sequence ID" value="MDT8329466.1"/>
    <property type="molecule type" value="Genomic_DNA"/>
</dbReference>
<keyword evidence="3" id="KW-0812">Transmembrane</keyword>
<feature type="transmembrane region" description="Helical" evidence="3">
    <location>
        <begin position="20"/>
        <end position="43"/>
    </location>
</feature>
<reference evidence="5" key="3">
    <citation type="submission" date="2023-09" db="EMBL/GenBank/DDBJ databases">
        <authorList>
            <person name="Schober I."/>
            <person name="Bunk B."/>
        </authorList>
    </citation>
    <scope>NUCLEOTIDE SEQUENCE</scope>
    <source>
        <strain evidence="5">DSM 103800</strain>
    </source>
</reference>
<evidence type="ECO:0000313" key="6">
    <source>
        <dbReference type="Proteomes" id="UP000185494"/>
    </source>
</evidence>
<dbReference type="EMBL" id="CP015583">
    <property type="protein sequence ID" value="APT56669.1"/>
    <property type="molecule type" value="Genomic_DNA"/>
</dbReference>
<feature type="region of interest" description="Disordered" evidence="2">
    <location>
        <begin position="73"/>
        <end position="125"/>
    </location>
</feature>
<proteinExistence type="predicted"/>
<evidence type="ECO:0000256" key="2">
    <source>
        <dbReference type="SAM" id="MobiDB-lite"/>
    </source>
</evidence>
<keyword evidence="3" id="KW-0472">Membrane</keyword>
<evidence type="ECO:0000313" key="7">
    <source>
        <dbReference type="Proteomes" id="UP001258945"/>
    </source>
</evidence>
<name>A0A1L7ADF1_9PROT</name>
<evidence type="ECO:0000313" key="4">
    <source>
        <dbReference type="EMBL" id="APT56669.1"/>
    </source>
</evidence>
<evidence type="ECO:0000256" key="3">
    <source>
        <dbReference type="SAM" id="Phobius"/>
    </source>
</evidence>
<gene>
    <name evidence="4" type="ORF">RGI145_05650</name>
    <name evidence="5" type="ORF">RQ831_00280</name>
</gene>
<dbReference type="Proteomes" id="UP000185494">
    <property type="component" value="Chromosome 1"/>
</dbReference>
<feature type="coiled-coil region" evidence="1">
    <location>
        <begin position="40"/>
        <end position="67"/>
    </location>
</feature>
<reference evidence="5 7" key="2">
    <citation type="journal article" date="2019" name="Microb. Pathog.">
        <title>Comparison of VITEK 2, MALDI-TOF MS, 16S rRNA gene sequencing, and whole-genome sequencing for identification of Roseomonas mucosa.</title>
        <authorList>
            <person name="Rudolph W.W."/>
            <person name="Gunzer F."/>
            <person name="Trauth M."/>
            <person name="Bunk B."/>
            <person name="Bigge R."/>
            <person name="Schrottner P."/>
        </authorList>
    </citation>
    <scope>NUCLEOTIDE SEQUENCE [LARGE SCALE GENOMIC DNA]</scope>
    <source>
        <strain evidence="5 7">DSM 103800</strain>
    </source>
</reference>
<evidence type="ECO:0000313" key="5">
    <source>
        <dbReference type="EMBL" id="MDT8329466.1"/>
    </source>
</evidence>
<keyword evidence="7" id="KW-1185">Reference proteome</keyword>
<dbReference type="STRING" id="257708.RGI145_05650"/>
<sequence length="125" mass="13846">MPSELIHSLAIPGLPEWSGLVVALLLLMAAIAFLLMPFSVFGVKGRLESLEAQLDEIQDDIRALAMRLPELPSARRLTPEEGWESPPSMRATAQRDIRPIRTTPPVPPPPEVPGAHGYRQEPRLR</sequence>
<feature type="compositionally biased region" description="Pro residues" evidence="2">
    <location>
        <begin position="102"/>
        <end position="112"/>
    </location>
</feature>
<accession>A0A1L7ADF1</accession>
<keyword evidence="1" id="KW-0175">Coiled coil</keyword>
<dbReference type="Proteomes" id="UP001258945">
    <property type="component" value="Unassembled WGS sequence"/>
</dbReference>
<protein>
    <submittedName>
        <fullName evidence="4">Uncharacterized protein</fullName>
    </submittedName>
</protein>
<reference evidence="4 6" key="1">
    <citation type="submission" date="2016-05" db="EMBL/GenBank/DDBJ databases">
        <title>Complete Genome and Methylome Analysis of Psychrotrophic Bacterial Isolates from Antarctic Lake Untersee.</title>
        <authorList>
            <person name="Fomenkov A."/>
            <person name="Akimov V.N."/>
            <person name="Vasilyeva L.V."/>
            <person name="Andersen D."/>
            <person name="Vincze T."/>
            <person name="Roberts R.J."/>
        </authorList>
    </citation>
    <scope>NUCLEOTIDE SEQUENCE [LARGE SCALE GENOMIC DNA]</scope>
    <source>
        <strain evidence="4 6">U14-5</strain>
    </source>
</reference>
<evidence type="ECO:0000256" key="1">
    <source>
        <dbReference type="SAM" id="Coils"/>
    </source>
</evidence>
<dbReference type="RefSeq" id="WP_075797602.1">
    <property type="nucleotide sequence ID" value="NZ_CP015583.1"/>
</dbReference>
<organism evidence="4 6">
    <name type="scientific">Roseomonas gilardii</name>
    <dbReference type="NCBI Taxonomy" id="257708"/>
    <lineage>
        <taxon>Bacteria</taxon>
        <taxon>Pseudomonadati</taxon>
        <taxon>Pseudomonadota</taxon>
        <taxon>Alphaproteobacteria</taxon>
        <taxon>Acetobacterales</taxon>
        <taxon>Roseomonadaceae</taxon>
        <taxon>Roseomonas</taxon>
    </lineage>
</organism>